<evidence type="ECO:0000256" key="8">
    <source>
        <dbReference type="ARBA" id="ARBA00023033"/>
    </source>
</evidence>
<dbReference type="GO" id="GO:0016705">
    <property type="term" value="F:oxidoreductase activity, acting on paired donors, with incorporation or reduction of molecular oxygen"/>
    <property type="evidence" value="ECO:0007669"/>
    <property type="project" value="InterPro"/>
</dbReference>
<dbReference type="PROSITE" id="PS00086">
    <property type="entry name" value="CYTOCHROME_P450"/>
    <property type="match status" value="1"/>
</dbReference>
<evidence type="ECO:0000256" key="4">
    <source>
        <dbReference type="ARBA" id="ARBA00022723"/>
    </source>
</evidence>
<protein>
    <recommendedName>
        <fullName evidence="13">Cytochrome P450</fullName>
    </recommendedName>
</protein>
<keyword evidence="12" id="KW-1185">Reference proteome</keyword>
<feature type="repeat" description="PPR" evidence="10">
    <location>
        <begin position="644"/>
        <end position="678"/>
    </location>
</feature>
<reference evidence="11 12" key="1">
    <citation type="journal article" date="2020" name="bioRxiv">
        <title>Sequence and annotation of 42 cannabis genomes reveals extensive copy number variation in cannabinoid synthesis and pathogen resistance genes.</title>
        <authorList>
            <person name="Mckernan K.J."/>
            <person name="Helbert Y."/>
            <person name="Kane L.T."/>
            <person name="Ebling H."/>
            <person name="Zhang L."/>
            <person name="Liu B."/>
            <person name="Eaton Z."/>
            <person name="Mclaughlin S."/>
            <person name="Kingan S."/>
            <person name="Baybayan P."/>
            <person name="Concepcion G."/>
            <person name="Jordan M."/>
            <person name="Riva A."/>
            <person name="Barbazuk W."/>
            <person name="Harkins T."/>
        </authorList>
    </citation>
    <scope>NUCLEOTIDE SEQUENCE [LARGE SCALE GENOMIC DNA]</scope>
    <source>
        <strain evidence="12">cv. Jamaican Lion 4</strain>
        <tissue evidence="11">Leaf</tissue>
    </source>
</reference>
<evidence type="ECO:0000256" key="7">
    <source>
        <dbReference type="ARBA" id="ARBA00023004"/>
    </source>
</evidence>
<evidence type="ECO:0008006" key="13">
    <source>
        <dbReference type="Google" id="ProtNLM"/>
    </source>
</evidence>
<evidence type="ECO:0000256" key="6">
    <source>
        <dbReference type="ARBA" id="ARBA00023002"/>
    </source>
</evidence>
<dbReference type="PANTHER" id="PTHR47946">
    <property type="entry name" value="CYTOCHROME P450 78A7-RELATED"/>
    <property type="match status" value="1"/>
</dbReference>
<dbReference type="InterPro" id="IPR017972">
    <property type="entry name" value="Cyt_P450_CS"/>
</dbReference>
<organism evidence="11 12">
    <name type="scientific">Cannabis sativa</name>
    <name type="common">Hemp</name>
    <name type="synonym">Marijuana</name>
    <dbReference type="NCBI Taxonomy" id="3483"/>
    <lineage>
        <taxon>Eukaryota</taxon>
        <taxon>Viridiplantae</taxon>
        <taxon>Streptophyta</taxon>
        <taxon>Embryophyta</taxon>
        <taxon>Tracheophyta</taxon>
        <taxon>Spermatophyta</taxon>
        <taxon>Magnoliopsida</taxon>
        <taxon>eudicotyledons</taxon>
        <taxon>Gunneridae</taxon>
        <taxon>Pentapetalae</taxon>
        <taxon>rosids</taxon>
        <taxon>fabids</taxon>
        <taxon>Rosales</taxon>
        <taxon>Cannabaceae</taxon>
        <taxon>Cannabis</taxon>
    </lineage>
</organism>
<dbReference type="PANTHER" id="PTHR47946:SF23">
    <property type="entry name" value="CYTOCHROME P450 78A9"/>
    <property type="match status" value="1"/>
</dbReference>
<keyword evidence="3 9" id="KW-0349">Heme</keyword>
<dbReference type="InterPro" id="IPR011990">
    <property type="entry name" value="TPR-like_helical_dom_sf"/>
</dbReference>
<dbReference type="SUPFAM" id="SSF48264">
    <property type="entry name" value="Cytochrome P450"/>
    <property type="match status" value="1"/>
</dbReference>
<dbReference type="CDD" id="cd11076">
    <property type="entry name" value="CYP78"/>
    <property type="match status" value="1"/>
</dbReference>
<comment type="caution">
    <text evidence="11">The sequence shown here is derived from an EMBL/GenBank/DDBJ whole genome shotgun (WGS) entry which is preliminary data.</text>
</comment>
<dbReference type="Proteomes" id="UP000583929">
    <property type="component" value="Unassembled WGS sequence"/>
</dbReference>
<comment type="cofactor">
    <cofactor evidence="1 9">
        <name>heme</name>
        <dbReference type="ChEBI" id="CHEBI:30413"/>
    </cofactor>
</comment>
<dbReference type="PRINTS" id="PR00463">
    <property type="entry name" value="EP450I"/>
</dbReference>
<dbReference type="EMBL" id="JAATIQ010000013">
    <property type="protein sequence ID" value="KAF4400962.1"/>
    <property type="molecule type" value="Genomic_DNA"/>
</dbReference>
<evidence type="ECO:0000313" key="12">
    <source>
        <dbReference type="Proteomes" id="UP000583929"/>
    </source>
</evidence>
<evidence type="ECO:0000256" key="2">
    <source>
        <dbReference type="ARBA" id="ARBA00010617"/>
    </source>
</evidence>
<keyword evidence="8" id="KW-0503">Monooxygenase</keyword>
<dbReference type="Pfam" id="PF01535">
    <property type="entry name" value="PPR"/>
    <property type="match status" value="2"/>
</dbReference>
<evidence type="ECO:0000256" key="3">
    <source>
        <dbReference type="ARBA" id="ARBA00022617"/>
    </source>
</evidence>
<dbReference type="Gene3D" id="1.10.630.10">
    <property type="entry name" value="Cytochrome P450"/>
    <property type="match status" value="1"/>
</dbReference>
<keyword evidence="7 9" id="KW-0408">Iron</keyword>
<dbReference type="AlphaFoldDB" id="A0A7J6I086"/>
<name>A0A7J6I086_CANSA</name>
<keyword evidence="5" id="KW-0677">Repeat</keyword>
<evidence type="ECO:0000313" key="11">
    <source>
        <dbReference type="EMBL" id="KAF4400962.1"/>
    </source>
</evidence>
<comment type="similarity">
    <text evidence="2">Belongs to the cytochrome P450 family.</text>
</comment>
<dbReference type="GO" id="GO:0004497">
    <property type="term" value="F:monooxygenase activity"/>
    <property type="evidence" value="ECO:0007669"/>
    <property type="project" value="UniProtKB-KW"/>
</dbReference>
<evidence type="ECO:0000256" key="1">
    <source>
        <dbReference type="ARBA" id="ARBA00001971"/>
    </source>
</evidence>
<dbReference type="Gene3D" id="1.25.40.10">
    <property type="entry name" value="Tetratricopeptide repeat domain"/>
    <property type="match status" value="1"/>
</dbReference>
<dbReference type="InterPro" id="IPR036396">
    <property type="entry name" value="Cyt_P450_sf"/>
</dbReference>
<dbReference type="InterPro" id="IPR051996">
    <property type="entry name" value="Cytochrome_P450_78A"/>
</dbReference>
<gene>
    <name evidence="11" type="ORF">G4B88_013803</name>
</gene>
<dbReference type="GO" id="GO:0020037">
    <property type="term" value="F:heme binding"/>
    <property type="evidence" value="ECO:0007669"/>
    <property type="project" value="InterPro"/>
</dbReference>
<dbReference type="Pfam" id="PF00067">
    <property type="entry name" value="p450"/>
    <property type="match status" value="1"/>
</dbReference>
<dbReference type="GO" id="GO:0048608">
    <property type="term" value="P:reproductive structure development"/>
    <property type="evidence" value="ECO:0007669"/>
    <property type="project" value="UniProtKB-ARBA"/>
</dbReference>
<keyword evidence="4 9" id="KW-0479">Metal-binding</keyword>
<dbReference type="GO" id="GO:0005506">
    <property type="term" value="F:iron ion binding"/>
    <property type="evidence" value="ECO:0007669"/>
    <property type="project" value="InterPro"/>
</dbReference>
<proteinExistence type="inferred from homology"/>
<evidence type="ECO:0000256" key="9">
    <source>
        <dbReference type="PIRSR" id="PIRSR602401-1"/>
    </source>
</evidence>
<dbReference type="InterPro" id="IPR002401">
    <property type="entry name" value="Cyt_P450_E_grp-I"/>
</dbReference>
<dbReference type="InterPro" id="IPR001128">
    <property type="entry name" value="Cyt_P450"/>
</dbReference>
<dbReference type="NCBIfam" id="TIGR00756">
    <property type="entry name" value="PPR"/>
    <property type="match status" value="1"/>
</dbReference>
<dbReference type="FunFam" id="1.10.630.10:FF:000016">
    <property type="entry name" value="Cytochrome P450 78A5"/>
    <property type="match status" value="1"/>
</dbReference>
<dbReference type="InterPro" id="IPR002885">
    <property type="entry name" value="PPR_rpt"/>
</dbReference>
<sequence length="744" mass="83666">MFIFITLKYLSHSPAINTIVIITLTHSETHTTSYLFSSSSISYLFSAMKSDIENLWLFALASKTCRAFSQETFAWLLLIVGLTWLARSLVYWAHPGGPAWGKQKWMKNPLKQLKTAAAIPGPRGLPLFGSMGLMASLAHRRLAAMATACNAKRLMAFSLGDTPLMVTCHPDVAKEILNSPVFADRPIKESAYGLMFNRAIGFAPYGVYWRTLRRIAATHLFCPKQIKSSEFQRRVIADQMVGVMSKEKAGEQGLRVREVLKRASLNNMMCSVFGRVYDLDSANNELHELRELVDEGYDLLGLLNWSDHLPWLAEFDAQRIRFRCSKLVPKVNRFVSQIVSEHRSRTYPITRDFVDVLLSLQGPDKFSDSDMIAVLWEMIFRGTDTVAVLIEWILARMVIHHDIQSTVHDELDKVVGRSRSVAESDMSKLVYLTAVVKEVLRLHPPGPLLSWARLAITDTTIDGYHVPKGTTAMVNMWAISRDQEFWADPLEFKPQRFVTGEDEAEFSVFGSDLRLAPFGSGRRTCPGKALGLTTVCFWVASLLHEFEWLPNGQSGVDLSEILKLSCEMANPLSVKINLLLPRLCLSNQLNTATHLAITALLTNPPLDAISLSALLDSLASQSDITMPMSLLTRLRRSPMFQHHVAPINNTLVAAYFRKGQLKEAIKVFNWMLRSGSPFKLVEKFCGILVDEFCRSGMVLKALKVLRAMVAADICPHGELRKVVYRGLLREARIRERWGTDQCST</sequence>
<evidence type="ECO:0000256" key="5">
    <source>
        <dbReference type="ARBA" id="ARBA00022737"/>
    </source>
</evidence>
<dbReference type="PROSITE" id="PS51375">
    <property type="entry name" value="PPR"/>
    <property type="match status" value="1"/>
</dbReference>
<keyword evidence="6" id="KW-0560">Oxidoreductase</keyword>
<evidence type="ECO:0000256" key="10">
    <source>
        <dbReference type="PROSITE-ProRule" id="PRU00708"/>
    </source>
</evidence>
<accession>A0A7J6I086</accession>
<dbReference type="PRINTS" id="PR00385">
    <property type="entry name" value="P450"/>
</dbReference>
<feature type="binding site" description="axial binding residue" evidence="9">
    <location>
        <position position="525"/>
    </location>
    <ligand>
        <name>heme</name>
        <dbReference type="ChEBI" id="CHEBI:30413"/>
    </ligand>
    <ligandPart>
        <name>Fe</name>
        <dbReference type="ChEBI" id="CHEBI:18248"/>
    </ligandPart>
</feature>